<dbReference type="SUPFAM" id="SSF51126">
    <property type="entry name" value="Pectin lyase-like"/>
    <property type="match status" value="1"/>
</dbReference>
<feature type="signal peptide" evidence="8">
    <location>
        <begin position="1"/>
        <end position="19"/>
    </location>
</feature>
<dbReference type="Pfam" id="PF01095">
    <property type="entry name" value="Pectinesterase"/>
    <property type="match status" value="1"/>
</dbReference>
<evidence type="ECO:0000256" key="2">
    <source>
        <dbReference type="ARBA" id="ARBA00008891"/>
    </source>
</evidence>
<dbReference type="InterPro" id="IPR012334">
    <property type="entry name" value="Pectin_lyas_fold"/>
</dbReference>
<dbReference type="PROSITE" id="PS00503">
    <property type="entry name" value="PECTINESTERASE_2"/>
    <property type="match status" value="1"/>
</dbReference>
<keyword evidence="8" id="KW-0964">Secreted</keyword>
<feature type="domain" description="Pectinesterase catalytic" evidence="9">
    <location>
        <begin position="34"/>
        <end position="294"/>
    </location>
</feature>
<protein>
    <recommendedName>
        <fullName evidence="3 8">Pectinesterase</fullName>
        <ecNumber evidence="3 8">3.1.1.11</ecNumber>
    </recommendedName>
</protein>
<dbReference type="InterPro" id="IPR000070">
    <property type="entry name" value="Pectinesterase_cat"/>
</dbReference>
<name>A0ABQ0CYP6_9HYPO</name>
<evidence type="ECO:0000256" key="6">
    <source>
        <dbReference type="ARBA" id="ARBA00047928"/>
    </source>
</evidence>
<dbReference type="Gene3D" id="2.160.20.10">
    <property type="entry name" value="Single-stranded right-handed beta-helix, Pectin lyase-like"/>
    <property type="match status" value="1"/>
</dbReference>
<proteinExistence type="inferred from homology"/>
<dbReference type="PANTHER" id="PTHR31321:SF127">
    <property type="entry name" value="PECTINESTERASE"/>
    <property type="match status" value="1"/>
</dbReference>
<comment type="similarity">
    <text evidence="2">Belongs to the pectinesterase family.</text>
</comment>
<comment type="pathway">
    <text evidence="1 8">Glycan metabolism; pectin degradation; 2-dehydro-3-deoxy-D-gluconate from pectin: step 1/5.</text>
</comment>
<dbReference type="InterPro" id="IPR011050">
    <property type="entry name" value="Pectin_lyase_fold/virulence"/>
</dbReference>
<evidence type="ECO:0000256" key="1">
    <source>
        <dbReference type="ARBA" id="ARBA00005184"/>
    </source>
</evidence>
<dbReference type="EC" id="3.1.1.11" evidence="3 8"/>
<dbReference type="Proteomes" id="UP001562357">
    <property type="component" value="Unassembled WGS sequence"/>
</dbReference>
<evidence type="ECO:0000256" key="4">
    <source>
        <dbReference type="ARBA" id="ARBA00022801"/>
    </source>
</evidence>
<evidence type="ECO:0000256" key="3">
    <source>
        <dbReference type="ARBA" id="ARBA00013229"/>
    </source>
</evidence>
<comment type="catalytic activity">
    <reaction evidence="6 8">
        <text>[(1-&gt;4)-alpha-D-galacturonosyl methyl ester](n) + n H2O = [(1-&gt;4)-alpha-D-galacturonosyl](n) + n methanol + n H(+)</text>
        <dbReference type="Rhea" id="RHEA:22380"/>
        <dbReference type="Rhea" id="RHEA-COMP:14570"/>
        <dbReference type="Rhea" id="RHEA-COMP:14573"/>
        <dbReference type="ChEBI" id="CHEBI:15377"/>
        <dbReference type="ChEBI" id="CHEBI:15378"/>
        <dbReference type="ChEBI" id="CHEBI:17790"/>
        <dbReference type="ChEBI" id="CHEBI:140522"/>
        <dbReference type="ChEBI" id="CHEBI:140523"/>
        <dbReference type="EC" id="3.1.1.11"/>
    </reaction>
</comment>
<dbReference type="InterPro" id="IPR033131">
    <property type="entry name" value="Pectinesterase_Asp_AS"/>
</dbReference>
<comment type="caution">
    <text evidence="10">The sequence shown here is derived from an EMBL/GenBank/DDBJ whole genome shotgun (WGS) entry which is preliminary data.</text>
</comment>
<reference evidence="11" key="1">
    <citation type="submission" date="2024-06" db="EMBL/GenBank/DDBJ databases">
        <title>Draft Genome Sequences of Epichloe bromicola Strains Isolated from Elymus ciliaris.</title>
        <authorList>
            <consortium name="Epichloe bromicola genome sequencing consortium"/>
            <person name="Miura A."/>
            <person name="Imano S."/>
            <person name="Ashida A."/>
            <person name="Sato I."/>
            <person name="Chiba S."/>
            <person name="Tanaka A."/>
            <person name="Camagna M."/>
            <person name="Takemoto D."/>
        </authorList>
    </citation>
    <scope>NUCLEOTIDE SEQUENCE [LARGE SCALE GENOMIC DNA]</scope>
    <source>
        <strain evidence="11">DP</strain>
    </source>
</reference>
<evidence type="ECO:0000313" key="11">
    <source>
        <dbReference type="Proteomes" id="UP001562357"/>
    </source>
</evidence>
<evidence type="ECO:0000256" key="8">
    <source>
        <dbReference type="RuleBase" id="RU000589"/>
    </source>
</evidence>
<evidence type="ECO:0000313" key="10">
    <source>
        <dbReference type="EMBL" id="GAB0138555.1"/>
    </source>
</evidence>
<evidence type="ECO:0000256" key="5">
    <source>
        <dbReference type="ARBA" id="ARBA00023085"/>
    </source>
</evidence>
<keyword evidence="8" id="KW-0732">Signal</keyword>
<comment type="subcellular location">
    <subcellularLocation>
        <location evidence="8">Secreted</location>
    </subcellularLocation>
</comment>
<comment type="function">
    <text evidence="8">Involved in maceration and soft-rotting of plant tissue.</text>
</comment>
<gene>
    <name evidence="10" type="primary">g6786</name>
    <name evidence="10" type="ORF">EsDP_00006786</name>
</gene>
<dbReference type="PANTHER" id="PTHR31321">
    <property type="entry name" value="ACYL-COA THIOESTER HYDROLASE YBHC-RELATED"/>
    <property type="match status" value="1"/>
</dbReference>
<accession>A0ABQ0CYP6</accession>
<sequence length="334" mass="36626">MLSFLTVVLALASATAVLASRTCPPKGALVVGKGGQYETIQAAVDALQPTEKEQVIFIYPGTYREQVSIKSLPGPLKIYGYTTSPGSYAANQVTIVAGHSQKDKRTNDLTATLRVATSHFRLYNLNVVNDFGVGSQALALSAKNTDQGYYACSFIGHQDTVLSQEARQLFHHCHIQGATDFIFGQRGGTWFEKGTISVLPVKTGYVTASGRASDDSDSYYVFNRTRIEAAPGAHVKKGSYFLARPWAPYSRVAYQFCWMSDVINGSGWHVWKAGDERIDHVSFGEFENKGPGALGERAWFAKKLKKRLEIGDILGEDHESAYYFDSSFVASDSD</sequence>
<evidence type="ECO:0000259" key="9">
    <source>
        <dbReference type="Pfam" id="PF01095"/>
    </source>
</evidence>
<feature type="chain" id="PRO_5044951612" description="Pectinesterase" evidence="8">
    <location>
        <begin position="20"/>
        <end position="334"/>
    </location>
</feature>
<organism evidence="10 11">
    <name type="scientific">Epichloe bromicola</name>
    <dbReference type="NCBI Taxonomy" id="79588"/>
    <lineage>
        <taxon>Eukaryota</taxon>
        <taxon>Fungi</taxon>
        <taxon>Dikarya</taxon>
        <taxon>Ascomycota</taxon>
        <taxon>Pezizomycotina</taxon>
        <taxon>Sordariomycetes</taxon>
        <taxon>Hypocreomycetidae</taxon>
        <taxon>Hypocreales</taxon>
        <taxon>Clavicipitaceae</taxon>
        <taxon>Epichloe</taxon>
    </lineage>
</organism>
<keyword evidence="4 8" id="KW-0378">Hydrolase</keyword>
<dbReference type="EMBL" id="BAAFGZ010000437">
    <property type="protein sequence ID" value="GAB0138555.1"/>
    <property type="molecule type" value="Genomic_DNA"/>
</dbReference>
<keyword evidence="11" id="KW-1185">Reference proteome</keyword>
<feature type="active site" evidence="7">
    <location>
        <position position="180"/>
    </location>
</feature>
<keyword evidence="8" id="KW-0961">Cell wall biogenesis/degradation</keyword>
<keyword evidence="5 8" id="KW-0063">Aspartyl esterase</keyword>
<evidence type="ECO:0000256" key="7">
    <source>
        <dbReference type="PROSITE-ProRule" id="PRU10040"/>
    </source>
</evidence>